<protein>
    <submittedName>
        <fullName evidence="1">Uncharacterized protein</fullName>
    </submittedName>
</protein>
<reference evidence="1 2" key="1">
    <citation type="journal article" date="2017" name="ISME J.">
        <title>Potential for microbial H2 and metal transformations associated with novel bacteria and archaea in deep terrestrial subsurface sediments.</title>
        <authorList>
            <person name="Hernsdorf A.W."/>
            <person name="Amano Y."/>
            <person name="Miyakawa K."/>
            <person name="Ise K."/>
            <person name="Suzuki Y."/>
            <person name="Anantharaman K."/>
            <person name="Probst A."/>
            <person name="Burstein D."/>
            <person name="Thomas B.C."/>
            <person name="Banfield J.F."/>
        </authorList>
    </citation>
    <scope>NUCLEOTIDE SEQUENCE [LARGE SCALE GENOMIC DNA]</scope>
    <source>
        <strain evidence="1">HGW-Wallbacteria-1</strain>
    </source>
</reference>
<evidence type="ECO:0000313" key="2">
    <source>
        <dbReference type="Proteomes" id="UP000233256"/>
    </source>
</evidence>
<dbReference type="EMBL" id="PGXC01000008">
    <property type="protein sequence ID" value="PKK90055.1"/>
    <property type="molecule type" value="Genomic_DNA"/>
</dbReference>
<sequence length="61" mass="7012">MCIMAVCLISGKSLSVQILFEILSNCIFHNFFPFGEIYEKCDCPGVKLKNHCYCILDYNLE</sequence>
<organism evidence="1 2">
    <name type="scientific">Candidatus Wallbacteria bacterium HGW-Wallbacteria-1</name>
    <dbReference type="NCBI Taxonomy" id="2013854"/>
    <lineage>
        <taxon>Bacteria</taxon>
        <taxon>Candidatus Walliibacteriota</taxon>
    </lineage>
</organism>
<evidence type="ECO:0000313" key="1">
    <source>
        <dbReference type="EMBL" id="PKK90055.1"/>
    </source>
</evidence>
<dbReference type="Proteomes" id="UP000233256">
    <property type="component" value="Unassembled WGS sequence"/>
</dbReference>
<dbReference type="AlphaFoldDB" id="A0A2N1PNY5"/>
<comment type="caution">
    <text evidence="1">The sequence shown here is derived from an EMBL/GenBank/DDBJ whole genome shotgun (WGS) entry which is preliminary data.</text>
</comment>
<gene>
    <name evidence="1" type="ORF">CVV64_11080</name>
</gene>
<accession>A0A2N1PNY5</accession>
<proteinExistence type="predicted"/>
<name>A0A2N1PNY5_9BACT</name>